<evidence type="ECO:0000256" key="10">
    <source>
        <dbReference type="ARBA" id="ARBA00023136"/>
    </source>
</evidence>
<evidence type="ECO:0000256" key="4">
    <source>
        <dbReference type="ARBA" id="ARBA00022502"/>
    </source>
</evidence>
<dbReference type="GeneID" id="28847737"/>
<dbReference type="STRING" id="1380566.A0A179FR52"/>
<feature type="transmembrane region" description="Helical" evidence="12">
    <location>
        <begin position="404"/>
        <end position="422"/>
    </location>
</feature>
<dbReference type="GO" id="GO:0000026">
    <property type="term" value="F:alpha-1,2-mannosyltransferase activity"/>
    <property type="evidence" value="ECO:0007669"/>
    <property type="project" value="TreeGrafter"/>
</dbReference>
<evidence type="ECO:0000256" key="8">
    <source>
        <dbReference type="ARBA" id="ARBA00022824"/>
    </source>
</evidence>
<dbReference type="PANTHER" id="PTHR22760">
    <property type="entry name" value="GLYCOSYLTRANSFERASE"/>
    <property type="match status" value="1"/>
</dbReference>
<keyword evidence="9 12" id="KW-1133">Transmembrane helix</keyword>
<dbReference type="AlphaFoldDB" id="A0A179FR52"/>
<dbReference type="Proteomes" id="UP000078397">
    <property type="component" value="Unassembled WGS sequence"/>
</dbReference>
<evidence type="ECO:0000256" key="3">
    <source>
        <dbReference type="ARBA" id="ARBA00006065"/>
    </source>
</evidence>
<proteinExistence type="inferred from homology"/>
<keyword evidence="8 12" id="KW-0256">Endoplasmic reticulum</keyword>
<name>A0A179FR52_METCM</name>
<evidence type="ECO:0000256" key="1">
    <source>
        <dbReference type="ARBA" id="ARBA00004477"/>
    </source>
</evidence>
<evidence type="ECO:0000256" key="11">
    <source>
        <dbReference type="ARBA" id="ARBA00024708"/>
    </source>
</evidence>
<evidence type="ECO:0000256" key="2">
    <source>
        <dbReference type="ARBA" id="ARBA00004687"/>
    </source>
</evidence>
<dbReference type="UniPathway" id="UPA00196"/>
<feature type="transmembrane region" description="Helical" evidence="12">
    <location>
        <begin position="253"/>
        <end position="273"/>
    </location>
</feature>
<keyword evidence="10 12" id="KW-0472">Membrane</keyword>
<organism evidence="13 14">
    <name type="scientific">Pochonia chlamydosporia 170</name>
    <dbReference type="NCBI Taxonomy" id="1380566"/>
    <lineage>
        <taxon>Eukaryota</taxon>
        <taxon>Fungi</taxon>
        <taxon>Dikarya</taxon>
        <taxon>Ascomycota</taxon>
        <taxon>Pezizomycotina</taxon>
        <taxon>Sordariomycetes</taxon>
        <taxon>Hypocreomycetidae</taxon>
        <taxon>Hypocreales</taxon>
        <taxon>Clavicipitaceae</taxon>
        <taxon>Pochonia</taxon>
    </lineage>
</organism>
<dbReference type="KEGG" id="pchm:VFPPC_04377"/>
<keyword evidence="5 12" id="KW-0328">Glycosyltransferase</keyword>
<dbReference type="EC" id="2.4.1.-" evidence="12"/>
<keyword evidence="7 12" id="KW-0812">Transmembrane</keyword>
<feature type="transmembrane region" description="Helical" evidence="12">
    <location>
        <begin position="337"/>
        <end position="356"/>
    </location>
</feature>
<dbReference type="GO" id="GO:0005789">
    <property type="term" value="C:endoplasmic reticulum membrane"/>
    <property type="evidence" value="ECO:0007669"/>
    <property type="project" value="UniProtKB-SubCell"/>
</dbReference>
<evidence type="ECO:0000256" key="12">
    <source>
        <dbReference type="RuleBase" id="RU363075"/>
    </source>
</evidence>
<dbReference type="InterPro" id="IPR005599">
    <property type="entry name" value="GPI_mannosylTrfase"/>
</dbReference>
<dbReference type="Pfam" id="PF03901">
    <property type="entry name" value="Glyco_transf_22"/>
    <property type="match status" value="1"/>
</dbReference>
<dbReference type="RefSeq" id="XP_018144934.1">
    <property type="nucleotide sequence ID" value="XM_018283743.1"/>
</dbReference>
<comment type="caution">
    <text evidence="13">The sequence shown here is derived from an EMBL/GenBank/DDBJ whole genome shotgun (WGS) entry which is preliminary data.</text>
</comment>
<evidence type="ECO:0000313" key="13">
    <source>
        <dbReference type="EMBL" id="OAQ68084.1"/>
    </source>
</evidence>
<keyword evidence="6" id="KW-0808">Transferase</keyword>
<gene>
    <name evidence="13" type="ORF">VFPPC_04377</name>
</gene>
<feature type="transmembrane region" description="Helical" evidence="12">
    <location>
        <begin position="362"/>
        <end position="383"/>
    </location>
</feature>
<comment type="pathway">
    <text evidence="2">Glycolipid biosynthesis; glycosylphosphatidylinositol-anchor biosynthesis.</text>
</comment>
<dbReference type="OrthoDB" id="416834at2759"/>
<dbReference type="PANTHER" id="PTHR22760:SF4">
    <property type="entry name" value="GPI MANNOSYLTRANSFERASE 3"/>
    <property type="match status" value="1"/>
</dbReference>
<protein>
    <recommendedName>
        <fullName evidence="12">Mannosyltransferase</fullName>
        <ecNumber evidence="12">2.4.1.-</ecNumber>
    </recommendedName>
</protein>
<evidence type="ECO:0000256" key="9">
    <source>
        <dbReference type="ARBA" id="ARBA00022989"/>
    </source>
</evidence>
<evidence type="ECO:0000256" key="6">
    <source>
        <dbReference type="ARBA" id="ARBA00022679"/>
    </source>
</evidence>
<dbReference type="GO" id="GO:0006506">
    <property type="term" value="P:GPI anchor biosynthetic process"/>
    <property type="evidence" value="ECO:0007669"/>
    <property type="project" value="UniProtKB-UniPathway"/>
</dbReference>
<comment type="function">
    <text evidence="11">Mannosyltransferase involved in glycosylphosphatidylinositol-anchor biosynthesis. Transfers the third mannose to Man2-GlcN-acyl-PI during GPI precursor assembly.</text>
</comment>
<accession>A0A179FR52</accession>
<evidence type="ECO:0000256" key="5">
    <source>
        <dbReference type="ARBA" id="ARBA00022676"/>
    </source>
</evidence>
<feature type="transmembrane region" description="Helical" evidence="12">
    <location>
        <begin position="301"/>
        <end position="325"/>
    </location>
</feature>
<sequence length="606" mass="69125">MATTTTDIRRNERNRPKFLRDLIIIRLINAWWIATFFQPDEFFQSLEPAWRLAFGPNSGAWLTWEWQYQLRSSLHPFLFSGGYVAADWISKLLPAGNMLRSAVVIGSPKVLQAIIAGLGDWYSWQLAVKIFGPDSNTSFFVLFLQLFSPWQWYCSTRTFSNSLETTLTVMALYYWPWRMFKAAALTKENPKQANPLGNIWDLRASLCLAAFAVVLRPTNILIWATTAIMAFTRVSLKGSSPLTWSAIALLAREALLCGSLVLAMSAVSDYLYFGFWTFPPYNWLNFNISKSLAVFYGRNPWHYYLSQGIPLLCTTSLPFALYGLYKPATSSTNESNILRVLSYTVFTTVGALSLISHKEVRFIYPLLPILNITAAPAAASFFTSPPARTSKSANPRPRLCNKPYLLAALGVNLVLAGYLSFLHQPAPLNVLSYLRKEYERIHRTSVQLAHKTHQPPQTHEELFALFLMPCHSTPWRSHLYYPGLDAYALTCEPPLDTQPDTPARDNYRDEADRFYDDPVGFLTDELFTPQRRIDIPLPRYIVGFEGVEPWLLKFLETERGKTLGIKLRLVWSGFNGFFNEDWRRSGRMLVWDTGLYDNAPAPKHPP</sequence>
<reference evidence="13 14" key="1">
    <citation type="journal article" date="2016" name="PLoS Pathog.">
        <title>Biosynthesis of antibiotic leucinostatins in bio-control fungus Purpureocillium lilacinum and their inhibition on phytophthora revealed by genome mining.</title>
        <authorList>
            <person name="Wang G."/>
            <person name="Liu Z."/>
            <person name="Lin R."/>
            <person name="Li E."/>
            <person name="Mao Z."/>
            <person name="Ling J."/>
            <person name="Yang Y."/>
            <person name="Yin W.B."/>
            <person name="Xie B."/>
        </authorList>
    </citation>
    <scope>NUCLEOTIDE SEQUENCE [LARGE SCALE GENOMIC DNA]</scope>
    <source>
        <strain evidence="13">170</strain>
    </source>
</reference>
<keyword evidence="14" id="KW-1185">Reference proteome</keyword>
<dbReference type="EMBL" id="LSBJ02000003">
    <property type="protein sequence ID" value="OAQ68084.1"/>
    <property type="molecule type" value="Genomic_DNA"/>
</dbReference>
<keyword evidence="4" id="KW-0337">GPI-anchor biosynthesis</keyword>
<comment type="subcellular location">
    <subcellularLocation>
        <location evidence="1 12">Endoplasmic reticulum membrane</location>
        <topology evidence="1 12">Multi-pass membrane protein</topology>
    </subcellularLocation>
</comment>
<evidence type="ECO:0000313" key="14">
    <source>
        <dbReference type="Proteomes" id="UP000078397"/>
    </source>
</evidence>
<evidence type="ECO:0000256" key="7">
    <source>
        <dbReference type="ARBA" id="ARBA00022692"/>
    </source>
</evidence>
<comment type="similarity">
    <text evidence="3">Belongs to the glycosyltransferase 22 family. PIGB subfamily.</text>
</comment>